<dbReference type="RefSeq" id="WP_073338169.1">
    <property type="nucleotide sequence ID" value="NZ_FQXM01000008.1"/>
</dbReference>
<dbReference type="AlphaFoldDB" id="A0A1M5UQX1"/>
<proteinExistence type="predicted"/>
<protein>
    <submittedName>
        <fullName evidence="3">1,2-diacylglycerol 3-alpha-glucosyltransferase</fullName>
    </submittedName>
</protein>
<evidence type="ECO:0000313" key="3">
    <source>
        <dbReference type="EMBL" id="SHH65093.1"/>
    </source>
</evidence>
<dbReference type="Pfam" id="PF13439">
    <property type="entry name" value="Glyco_transf_4"/>
    <property type="match status" value="1"/>
</dbReference>
<dbReference type="Pfam" id="PF00534">
    <property type="entry name" value="Glycos_transf_1"/>
    <property type="match status" value="1"/>
</dbReference>
<dbReference type="InterPro" id="IPR050194">
    <property type="entry name" value="Glycosyltransferase_grp1"/>
</dbReference>
<evidence type="ECO:0000259" key="2">
    <source>
        <dbReference type="Pfam" id="PF13439"/>
    </source>
</evidence>
<dbReference type="EMBL" id="FQXM01000008">
    <property type="protein sequence ID" value="SHH65093.1"/>
    <property type="molecule type" value="Genomic_DNA"/>
</dbReference>
<dbReference type="STRING" id="1121316.SAMN02745207_01878"/>
<dbReference type="InterPro" id="IPR028098">
    <property type="entry name" value="Glyco_trans_4-like_N"/>
</dbReference>
<dbReference type="PANTHER" id="PTHR45947">
    <property type="entry name" value="SULFOQUINOVOSYL TRANSFERASE SQD2"/>
    <property type="match status" value="1"/>
</dbReference>
<sequence length="455" mass="52101">MKILLATDAFYPMINGVVTSTVILYEEMKKLGHEVRILTLSDKREEKFEDDVYYLKSIKVNIYPDARINYLSSSNIVHQIEDWGPEIIHTQTEFSVMIVARKISNRLNIPLIHTYHTMYEDYTNFLIRSKRINKKVVSGVIKQLLGNFSGVIAPTEKTTQTLLRYKVTTPIYTIPTGLCLSKFTRSIDDTEFESLKNNYDLIDKKTLVYLGRISKEKNIDEIINFIALNKDYFMDKRFLIAGGGPYLDTLQKLVKKSNLDNIVKFTGLIEPDEVYKYYKLGNVFVTASTTETQGLTYIEAMATGIPVVCRKDDCVEELVKNNVNGFKYTDEESFIKSIDLVLSDDEHYSTMCFNSKNKAASFSSSTFASSVLNAYSTSLTGFNYNKELALDDEVSLGNLLGDLHSLFHIRRNKEETVAYSKDIFHFSVKTLKDGTLEIKQNVKKRLETVKEKYKS</sequence>
<dbReference type="Gene3D" id="3.40.50.2000">
    <property type="entry name" value="Glycogen Phosphorylase B"/>
    <property type="match status" value="2"/>
</dbReference>
<name>A0A1M5UQX1_9CLOT</name>
<feature type="domain" description="Glycosyl transferase family 1" evidence="1">
    <location>
        <begin position="203"/>
        <end position="352"/>
    </location>
</feature>
<organism evidence="3 4">
    <name type="scientific">Clostridium grantii DSM 8605</name>
    <dbReference type="NCBI Taxonomy" id="1121316"/>
    <lineage>
        <taxon>Bacteria</taxon>
        <taxon>Bacillati</taxon>
        <taxon>Bacillota</taxon>
        <taxon>Clostridia</taxon>
        <taxon>Eubacteriales</taxon>
        <taxon>Clostridiaceae</taxon>
        <taxon>Clostridium</taxon>
    </lineage>
</organism>
<dbReference type="Proteomes" id="UP000184447">
    <property type="component" value="Unassembled WGS sequence"/>
</dbReference>
<feature type="domain" description="Glycosyltransferase subfamily 4-like N-terminal" evidence="2">
    <location>
        <begin position="14"/>
        <end position="178"/>
    </location>
</feature>
<dbReference type="GO" id="GO:0016758">
    <property type="term" value="F:hexosyltransferase activity"/>
    <property type="evidence" value="ECO:0007669"/>
    <property type="project" value="TreeGrafter"/>
</dbReference>
<keyword evidence="4" id="KW-1185">Reference proteome</keyword>
<gene>
    <name evidence="3" type="ORF">SAMN02745207_01878</name>
</gene>
<dbReference type="SUPFAM" id="SSF53756">
    <property type="entry name" value="UDP-Glycosyltransferase/glycogen phosphorylase"/>
    <property type="match status" value="1"/>
</dbReference>
<keyword evidence="3" id="KW-0808">Transferase</keyword>
<dbReference type="OrthoDB" id="9802525at2"/>
<reference evidence="3 4" key="1">
    <citation type="submission" date="2016-11" db="EMBL/GenBank/DDBJ databases">
        <authorList>
            <person name="Jaros S."/>
            <person name="Januszkiewicz K."/>
            <person name="Wedrychowicz H."/>
        </authorList>
    </citation>
    <scope>NUCLEOTIDE SEQUENCE [LARGE SCALE GENOMIC DNA]</scope>
    <source>
        <strain evidence="3 4">DSM 8605</strain>
    </source>
</reference>
<accession>A0A1M5UQX1</accession>
<evidence type="ECO:0000259" key="1">
    <source>
        <dbReference type="Pfam" id="PF00534"/>
    </source>
</evidence>
<evidence type="ECO:0000313" key="4">
    <source>
        <dbReference type="Proteomes" id="UP000184447"/>
    </source>
</evidence>
<dbReference type="InterPro" id="IPR001296">
    <property type="entry name" value="Glyco_trans_1"/>
</dbReference>
<dbReference type="PANTHER" id="PTHR45947:SF3">
    <property type="entry name" value="SULFOQUINOVOSYL TRANSFERASE SQD2"/>
    <property type="match status" value="1"/>
</dbReference>